<organism evidence="3 4">
    <name type="scientific">Podospora didyma</name>
    <dbReference type="NCBI Taxonomy" id="330526"/>
    <lineage>
        <taxon>Eukaryota</taxon>
        <taxon>Fungi</taxon>
        <taxon>Dikarya</taxon>
        <taxon>Ascomycota</taxon>
        <taxon>Pezizomycotina</taxon>
        <taxon>Sordariomycetes</taxon>
        <taxon>Sordariomycetidae</taxon>
        <taxon>Sordariales</taxon>
        <taxon>Podosporaceae</taxon>
        <taxon>Podospora</taxon>
    </lineage>
</organism>
<evidence type="ECO:0000256" key="1">
    <source>
        <dbReference type="ARBA" id="ARBA00022737"/>
    </source>
</evidence>
<keyword evidence="4" id="KW-1185">Reference proteome</keyword>
<comment type="caution">
    <text evidence="3">The sequence shown here is derived from an EMBL/GenBank/DDBJ whole genome shotgun (WGS) entry which is preliminary data.</text>
</comment>
<protein>
    <recommendedName>
        <fullName evidence="2">Nephrocystin 3-like N-terminal domain-containing protein</fullName>
    </recommendedName>
</protein>
<reference evidence="3" key="1">
    <citation type="journal article" date="2023" name="Mol. Phylogenet. Evol.">
        <title>Genome-scale phylogeny and comparative genomics of the fungal order Sordariales.</title>
        <authorList>
            <person name="Hensen N."/>
            <person name="Bonometti L."/>
            <person name="Westerberg I."/>
            <person name="Brannstrom I.O."/>
            <person name="Guillou S."/>
            <person name="Cros-Aarteil S."/>
            <person name="Calhoun S."/>
            <person name="Haridas S."/>
            <person name="Kuo A."/>
            <person name="Mondo S."/>
            <person name="Pangilinan J."/>
            <person name="Riley R."/>
            <person name="LaButti K."/>
            <person name="Andreopoulos B."/>
            <person name="Lipzen A."/>
            <person name="Chen C."/>
            <person name="Yan M."/>
            <person name="Daum C."/>
            <person name="Ng V."/>
            <person name="Clum A."/>
            <person name="Steindorff A."/>
            <person name="Ohm R.A."/>
            <person name="Martin F."/>
            <person name="Silar P."/>
            <person name="Natvig D.O."/>
            <person name="Lalanne C."/>
            <person name="Gautier V."/>
            <person name="Ament-Velasquez S.L."/>
            <person name="Kruys A."/>
            <person name="Hutchinson M.I."/>
            <person name="Powell A.J."/>
            <person name="Barry K."/>
            <person name="Miller A.N."/>
            <person name="Grigoriev I.V."/>
            <person name="Debuchy R."/>
            <person name="Gladieux P."/>
            <person name="Hiltunen Thoren M."/>
            <person name="Johannesson H."/>
        </authorList>
    </citation>
    <scope>NUCLEOTIDE SEQUENCE</scope>
    <source>
        <strain evidence="3">CBS 232.78</strain>
    </source>
</reference>
<accession>A0AAE0N1Y6</accession>
<dbReference type="InterPro" id="IPR056884">
    <property type="entry name" value="NPHP3-like_N"/>
</dbReference>
<dbReference type="InterPro" id="IPR027417">
    <property type="entry name" value="P-loop_NTPase"/>
</dbReference>
<dbReference type="PANTHER" id="PTHR10039">
    <property type="entry name" value="AMELOGENIN"/>
    <property type="match status" value="1"/>
</dbReference>
<sequence>MQSLSPILQLRWGAAGLIGLLQGKGKSSPPTPMLPGIEFTPNDCQHHTILNLHVVDNIIRNLASTTRLYATVNPLSAASSIAGLVSIAESLFRLVFKYVKSVQAAKNEIVELADEMKTIAGILHSLSLLPRRTMSRIKQPLVKAERDIESSSRFDAFQRRLKWPSSSSETKDLLAELSRHKETISLALAADSVSAIAKCLSRQDEIVRRMSNIQGLIDQNLDITTRIALDSNHSKVLDSFLTVNPQHNLEMSLKLRHPLTGLRLTEGETFQQWLESSPSENASRLWLSGIPGIGKTFLAGAMIESVMRSSHDTATILGALASQIARQNDEAFALLQEYYDQLHPTDKLPRSPDIKELVSLLKLMSCEFFKTFIIVDALDEYGDKLQMANVVHTLKSLVLPVGHMQKDDTPLTGMINLTLVSRDKDPIRNQLENNFMQMKVEAHAEDLQIYTAAEVDNRIRNQLLRINKPGHKDEIIDYLVSPCRWNIRMFRWVSCQIDELCKFPTDKARIKAPRELPPSLNDTYERILKRLCEAISISDDGLMDSKAPVVLDPEETVDEREIAFSCGSLIRKSSTGEHFEFAHFTVKEFLETLDTTKPHLALFPGPWSLAATMLIRDGQCIATSCSVKLLLVSQILRS</sequence>
<dbReference type="Proteomes" id="UP001285441">
    <property type="component" value="Unassembled WGS sequence"/>
</dbReference>
<proteinExistence type="predicted"/>
<gene>
    <name evidence="3" type="ORF">B0H63DRAFT_455822</name>
</gene>
<dbReference type="SUPFAM" id="SSF52540">
    <property type="entry name" value="P-loop containing nucleoside triphosphate hydrolases"/>
    <property type="match status" value="1"/>
</dbReference>
<evidence type="ECO:0000259" key="2">
    <source>
        <dbReference type="Pfam" id="PF24883"/>
    </source>
</evidence>
<dbReference type="PANTHER" id="PTHR10039:SF15">
    <property type="entry name" value="NACHT DOMAIN-CONTAINING PROTEIN"/>
    <property type="match status" value="1"/>
</dbReference>
<evidence type="ECO:0000313" key="4">
    <source>
        <dbReference type="Proteomes" id="UP001285441"/>
    </source>
</evidence>
<name>A0AAE0N1Y6_9PEZI</name>
<dbReference type="Gene3D" id="3.40.50.300">
    <property type="entry name" value="P-loop containing nucleotide triphosphate hydrolases"/>
    <property type="match status" value="1"/>
</dbReference>
<keyword evidence="1" id="KW-0677">Repeat</keyword>
<reference evidence="3" key="2">
    <citation type="submission" date="2023-06" db="EMBL/GenBank/DDBJ databases">
        <authorList>
            <consortium name="Lawrence Berkeley National Laboratory"/>
            <person name="Haridas S."/>
            <person name="Hensen N."/>
            <person name="Bonometti L."/>
            <person name="Westerberg I."/>
            <person name="Brannstrom I.O."/>
            <person name="Guillou S."/>
            <person name="Cros-Aarteil S."/>
            <person name="Calhoun S."/>
            <person name="Kuo A."/>
            <person name="Mondo S."/>
            <person name="Pangilinan J."/>
            <person name="Riley R."/>
            <person name="LaButti K."/>
            <person name="Andreopoulos B."/>
            <person name="Lipzen A."/>
            <person name="Chen C."/>
            <person name="Yanf M."/>
            <person name="Daum C."/>
            <person name="Ng V."/>
            <person name="Clum A."/>
            <person name="Steindorff A."/>
            <person name="Ohm R."/>
            <person name="Martin F."/>
            <person name="Silar P."/>
            <person name="Natvig D."/>
            <person name="Lalanne C."/>
            <person name="Gautier V."/>
            <person name="Ament-velasquez S.L."/>
            <person name="Kruys A."/>
            <person name="Hutchinson M.I."/>
            <person name="Powell A.J."/>
            <person name="Barry K."/>
            <person name="Miller A.N."/>
            <person name="Grigoriev I.V."/>
            <person name="Debuchy R."/>
            <person name="Gladieux P."/>
            <person name="Thoren M.H."/>
            <person name="Johannesson H."/>
        </authorList>
    </citation>
    <scope>NUCLEOTIDE SEQUENCE</scope>
    <source>
        <strain evidence="3">CBS 232.78</strain>
    </source>
</reference>
<dbReference type="Pfam" id="PF24883">
    <property type="entry name" value="NPHP3_N"/>
    <property type="match status" value="1"/>
</dbReference>
<evidence type="ECO:0000313" key="3">
    <source>
        <dbReference type="EMBL" id="KAK3367752.1"/>
    </source>
</evidence>
<feature type="domain" description="Nephrocystin 3-like N-terminal" evidence="2">
    <location>
        <begin position="260"/>
        <end position="393"/>
    </location>
</feature>
<dbReference type="AlphaFoldDB" id="A0AAE0N1Y6"/>
<dbReference type="EMBL" id="JAULSW010000011">
    <property type="protein sequence ID" value="KAK3367752.1"/>
    <property type="molecule type" value="Genomic_DNA"/>
</dbReference>